<dbReference type="InterPro" id="IPR052734">
    <property type="entry name" value="Nod_factor_acetyltransferase"/>
</dbReference>
<keyword evidence="3" id="KW-0812">Transmembrane</keyword>
<evidence type="ECO:0000256" key="2">
    <source>
        <dbReference type="ARBA" id="ARBA00007400"/>
    </source>
</evidence>
<dbReference type="GO" id="GO:0016747">
    <property type="term" value="F:acyltransferase activity, transferring groups other than amino-acyl groups"/>
    <property type="evidence" value="ECO:0007669"/>
    <property type="project" value="InterPro"/>
</dbReference>
<comment type="subcellular location">
    <subcellularLocation>
        <location evidence="1">Membrane</location>
    </subcellularLocation>
</comment>
<feature type="transmembrane region" description="Helical" evidence="3">
    <location>
        <begin position="197"/>
        <end position="219"/>
    </location>
</feature>
<dbReference type="STRING" id="1236973.JCM9157_3076"/>
<reference evidence="5 6" key="1">
    <citation type="journal article" date="2014" name="Genome Announc.">
        <title>Draft Genome Sequences of Three Alkaliphilic Bacillus Strains, Bacillus wakoensis JCM 9140T, Bacillus akibai JCM 9157T, and Bacillus hemicellulosilyticus JCM 9152T.</title>
        <authorList>
            <person name="Yuki M."/>
            <person name="Oshima K."/>
            <person name="Suda W."/>
            <person name="Oshida Y."/>
            <person name="Kitamura K."/>
            <person name="Iida T."/>
            <person name="Hattori M."/>
            <person name="Ohkuma M."/>
        </authorList>
    </citation>
    <scope>NUCLEOTIDE SEQUENCE [LARGE SCALE GENOMIC DNA]</scope>
    <source>
        <strain evidence="5 6">JCM 9157</strain>
    </source>
</reference>
<evidence type="ECO:0000313" key="5">
    <source>
        <dbReference type="EMBL" id="GAE35935.1"/>
    </source>
</evidence>
<keyword evidence="3" id="KW-1133">Transmembrane helix</keyword>
<dbReference type="OrthoDB" id="6623990at2"/>
<feature type="transmembrane region" description="Helical" evidence="3">
    <location>
        <begin position="115"/>
        <end position="134"/>
    </location>
</feature>
<dbReference type="AlphaFoldDB" id="W4QUY0"/>
<feature type="transmembrane region" description="Helical" evidence="3">
    <location>
        <begin position="67"/>
        <end position="90"/>
    </location>
</feature>
<dbReference type="InterPro" id="IPR002656">
    <property type="entry name" value="Acyl_transf_3_dom"/>
</dbReference>
<feature type="transmembrane region" description="Helical" evidence="3">
    <location>
        <begin position="268"/>
        <end position="289"/>
    </location>
</feature>
<proteinExistence type="inferred from homology"/>
<feature type="transmembrane region" description="Helical" evidence="3">
    <location>
        <begin position="295"/>
        <end position="319"/>
    </location>
</feature>
<accession>W4QUY0</accession>
<feature type="transmembrane region" description="Helical" evidence="3">
    <location>
        <begin position="37"/>
        <end position="55"/>
    </location>
</feature>
<comment type="caution">
    <text evidence="5">The sequence shown here is derived from an EMBL/GenBank/DDBJ whole genome shotgun (WGS) entry which is preliminary data.</text>
</comment>
<evidence type="ECO:0000259" key="4">
    <source>
        <dbReference type="Pfam" id="PF01757"/>
    </source>
</evidence>
<feature type="transmembrane region" description="Helical" evidence="3">
    <location>
        <begin position="141"/>
        <end position="159"/>
    </location>
</feature>
<dbReference type="Proteomes" id="UP000018896">
    <property type="component" value="Unassembled WGS sequence"/>
</dbReference>
<feature type="transmembrane region" description="Helical" evidence="3">
    <location>
        <begin position="225"/>
        <end position="247"/>
    </location>
</feature>
<name>W4QUY0_HALA3</name>
<feature type="transmembrane region" description="Helical" evidence="3">
    <location>
        <begin position="7"/>
        <end position="25"/>
    </location>
</feature>
<evidence type="ECO:0000313" key="6">
    <source>
        <dbReference type="Proteomes" id="UP000018896"/>
    </source>
</evidence>
<dbReference type="PANTHER" id="PTHR37312:SF1">
    <property type="entry name" value="MEMBRANE-BOUND ACYLTRANSFERASE YKRP-RELATED"/>
    <property type="match status" value="1"/>
</dbReference>
<evidence type="ECO:0000256" key="3">
    <source>
        <dbReference type="SAM" id="Phobius"/>
    </source>
</evidence>
<dbReference type="PANTHER" id="PTHR37312">
    <property type="entry name" value="MEMBRANE-BOUND ACYLTRANSFERASE YKRP-RELATED"/>
    <property type="match status" value="1"/>
</dbReference>
<keyword evidence="6" id="KW-1185">Reference proteome</keyword>
<dbReference type="EMBL" id="BAUV01000025">
    <property type="protein sequence ID" value="GAE35935.1"/>
    <property type="molecule type" value="Genomic_DNA"/>
</dbReference>
<feature type="transmembrane region" description="Helical" evidence="3">
    <location>
        <begin position="165"/>
        <end position="185"/>
    </location>
</feature>
<organism evidence="5 6">
    <name type="scientific">Halalkalibacter akibai (strain ATCC 43226 / DSM 21942 / CIP 109018 / JCM 9157 / 1139)</name>
    <name type="common">Bacillus akibai</name>
    <dbReference type="NCBI Taxonomy" id="1236973"/>
    <lineage>
        <taxon>Bacteria</taxon>
        <taxon>Bacillati</taxon>
        <taxon>Bacillota</taxon>
        <taxon>Bacilli</taxon>
        <taxon>Bacillales</taxon>
        <taxon>Bacillaceae</taxon>
        <taxon>Halalkalibacter</taxon>
    </lineage>
</organism>
<evidence type="ECO:0000256" key="1">
    <source>
        <dbReference type="ARBA" id="ARBA00004370"/>
    </source>
</evidence>
<dbReference type="Pfam" id="PF01757">
    <property type="entry name" value="Acyl_transf_3"/>
    <property type="match status" value="1"/>
</dbReference>
<gene>
    <name evidence="5" type="ORF">JCM9157_3076</name>
</gene>
<dbReference type="RefSeq" id="WP_035665577.1">
    <property type="nucleotide sequence ID" value="NZ_BAUV01000025.1"/>
</dbReference>
<keyword evidence="3" id="KW-0472">Membrane</keyword>
<sequence length="346" mass="39731">MSKRFETIDIVKGITILLVVAGHAGVPSEINDFFRNFRMPLFFLVTGFLFSAYKFENVSNLINNRFWTLIVPYVTAGIFTFFFLFSLSFLGRDKPLLTEHIKGIAIGNGEYLSNIPLWFLTCLFSTQIIFYIFMKSIQSTTVFFQWIIVFTLGTIGVFLGEIQHLPWGIDVALVAQPFLFMGYKLKDLKVLEKNWKIFSLSFISIFLIFLISVNLNSLIDMNNRVYGNIILFYIGGFTGSILVIKFCELMISFRSTVRFLTYIGKESLVILTFHMQFSFTVVVILYDLIFGEFPAWYTIFTLGVTICILVSVITGKFPYLNIIIKGKKPDLKRLSSSMLSFKQNVN</sequence>
<comment type="similarity">
    <text evidence="2">Belongs to the acyltransferase 3 family.</text>
</comment>
<protein>
    <recommendedName>
        <fullName evidence="4">Acyltransferase 3 domain-containing protein</fullName>
    </recommendedName>
</protein>
<feature type="domain" description="Acyltransferase 3" evidence="4">
    <location>
        <begin position="7"/>
        <end position="310"/>
    </location>
</feature>
<dbReference type="eggNOG" id="COG3594">
    <property type="taxonomic scope" value="Bacteria"/>
</dbReference>